<gene>
    <name evidence="3" type="ORF">C4N9_00140</name>
</gene>
<dbReference type="GeneID" id="94363292"/>
<dbReference type="PANTHER" id="PTHR42928:SF5">
    <property type="entry name" value="BLR1237 PROTEIN"/>
    <property type="match status" value="1"/>
</dbReference>
<evidence type="ECO:0000256" key="2">
    <source>
        <dbReference type="SAM" id="SignalP"/>
    </source>
</evidence>
<dbReference type="Gene3D" id="3.40.190.150">
    <property type="entry name" value="Bordetella uptake gene, domain 1"/>
    <property type="match status" value="1"/>
</dbReference>
<name>A0A2U2CI73_9RHOB</name>
<keyword evidence="2" id="KW-0732">Signal</keyword>
<dbReference type="OrthoDB" id="7248487at2"/>
<dbReference type="Proteomes" id="UP000244940">
    <property type="component" value="Unassembled WGS sequence"/>
</dbReference>
<protein>
    <submittedName>
        <fullName evidence="3">MFS transporter</fullName>
    </submittedName>
</protein>
<dbReference type="RefSeq" id="WP_109531275.1">
    <property type="nucleotide sequence ID" value="NZ_QEYD01000001.1"/>
</dbReference>
<dbReference type="InterPro" id="IPR042100">
    <property type="entry name" value="Bug_dom1"/>
</dbReference>
<dbReference type="InterPro" id="IPR005064">
    <property type="entry name" value="BUG"/>
</dbReference>
<dbReference type="EMBL" id="QEYD01000001">
    <property type="protein sequence ID" value="PWE31474.1"/>
    <property type="molecule type" value="Genomic_DNA"/>
</dbReference>
<dbReference type="Gene3D" id="3.40.190.10">
    <property type="entry name" value="Periplasmic binding protein-like II"/>
    <property type="match status" value="1"/>
</dbReference>
<dbReference type="CDD" id="cd07012">
    <property type="entry name" value="PBP2_Bug_TTT"/>
    <property type="match status" value="1"/>
</dbReference>
<organism evidence="3 4">
    <name type="scientific">Pararhodobacter marinus</name>
    <dbReference type="NCBI Taxonomy" id="2184063"/>
    <lineage>
        <taxon>Bacteria</taxon>
        <taxon>Pseudomonadati</taxon>
        <taxon>Pseudomonadota</taxon>
        <taxon>Alphaproteobacteria</taxon>
        <taxon>Rhodobacterales</taxon>
        <taxon>Paracoccaceae</taxon>
        <taxon>Pararhodobacter</taxon>
    </lineage>
</organism>
<dbReference type="PANTHER" id="PTHR42928">
    <property type="entry name" value="TRICARBOXYLATE-BINDING PROTEIN"/>
    <property type="match status" value="1"/>
</dbReference>
<reference evidence="3 4" key="1">
    <citation type="submission" date="2018-05" db="EMBL/GenBank/DDBJ databases">
        <title>Pararhodobacter marina sp. nov., isolated from deep-sea water of the Indian Ocean.</title>
        <authorList>
            <person name="Lai Q.Sr."/>
            <person name="Liu X."/>
            <person name="Shao Z."/>
        </authorList>
    </citation>
    <scope>NUCLEOTIDE SEQUENCE [LARGE SCALE GENOMIC DNA]</scope>
    <source>
        <strain evidence="3 4">CIC4N-9</strain>
    </source>
</reference>
<evidence type="ECO:0000256" key="1">
    <source>
        <dbReference type="ARBA" id="ARBA00006987"/>
    </source>
</evidence>
<accession>A0A2U2CI73</accession>
<comment type="caution">
    <text evidence="3">The sequence shown here is derived from an EMBL/GenBank/DDBJ whole genome shotgun (WGS) entry which is preliminary data.</text>
</comment>
<dbReference type="PIRSF" id="PIRSF017082">
    <property type="entry name" value="YflP"/>
    <property type="match status" value="1"/>
</dbReference>
<feature type="chain" id="PRO_5015458519" evidence="2">
    <location>
        <begin position="25"/>
        <end position="323"/>
    </location>
</feature>
<dbReference type="SUPFAM" id="SSF53850">
    <property type="entry name" value="Periplasmic binding protein-like II"/>
    <property type="match status" value="1"/>
</dbReference>
<keyword evidence="4" id="KW-1185">Reference proteome</keyword>
<dbReference type="Pfam" id="PF03401">
    <property type="entry name" value="TctC"/>
    <property type="match status" value="1"/>
</dbReference>
<feature type="signal peptide" evidence="2">
    <location>
        <begin position="1"/>
        <end position="24"/>
    </location>
</feature>
<comment type="similarity">
    <text evidence="1">Belongs to the UPF0065 (bug) family.</text>
</comment>
<evidence type="ECO:0000313" key="3">
    <source>
        <dbReference type="EMBL" id="PWE31474.1"/>
    </source>
</evidence>
<proteinExistence type="inferred from homology"/>
<evidence type="ECO:0000313" key="4">
    <source>
        <dbReference type="Proteomes" id="UP000244940"/>
    </source>
</evidence>
<sequence>MHPMLATVGAALIAGLAVAGPAAAQGFPDGQDIRLIVPFPPGGPTDTTARLIADQMRQNLGVTIIVDNVPGAGGTIGVTEMTLADPDGHTIAIVGSGAVTLSPFTMPDLPWGPENLTPIIHVVDIPLLMTVPAGFEAQTFGDFVNLVTAHPGDFNYGSDGQGSLTHMSMEWLKSLTGMDLVHIPYRGTADIMQAMLSDTIQTSQSGILGPLPLVQSGELTAIAITSAERSPVLPDVPTVRELGFDDFVVTAWFAFFAPEGTPAEIVDALNASITAAMENPDVSSAISGFGFTPLNSTPAELSQTVDFYLDRWGSLIEGGLQVN</sequence>
<dbReference type="AlphaFoldDB" id="A0A2U2CI73"/>